<sequence length="61" mass="7200">MSKKRTVEFLHHGHSGNSTFAVQIFHKFFLNNKSPEQPETPPRKEKSTKYSILVYLTFYVK</sequence>
<keyword evidence="2" id="KW-1185">Reference proteome</keyword>
<evidence type="ECO:0000313" key="2">
    <source>
        <dbReference type="Proteomes" id="UP000240509"/>
    </source>
</evidence>
<protein>
    <submittedName>
        <fullName evidence="1">Uncharacterized protein</fullName>
    </submittedName>
</protein>
<comment type="caution">
    <text evidence="1">The sequence shown here is derived from an EMBL/GenBank/DDBJ whole genome shotgun (WGS) entry which is preliminary data.</text>
</comment>
<dbReference type="AlphaFoldDB" id="A0A2T4U3L9"/>
<accession>A0A2T4U3L9</accession>
<dbReference type="Proteomes" id="UP000240509">
    <property type="component" value="Unassembled WGS sequence"/>
</dbReference>
<reference evidence="1 2" key="1">
    <citation type="submission" date="2018-03" db="EMBL/GenBank/DDBJ databases">
        <title>Alkalicoccus saliphilus sp. nov., isolated from a mineral pool.</title>
        <authorList>
            <person name="Zhao B."/>
        </authorList>
    </citation>
    <scope>NUCLEOTIDE SEQUENCE [LARGE SCALE GENOMIC DNA]</scope>
    <source>
        <strain evidence="1 2">6AG</strain>
    </source>
</reference>
<name>A0A2T4U3L9_9BACI</name>
<evidence type="ECO:0000313" key="1">
    <source>
        <dbReference type="EMBL" id="PTL37990.1"/>
    </source>
</evidence>
<organism evidence="1 2">
    <name type="scientific">Alkalicoccus saliphilus</name>
    <dbReference type="NCBI Taxonomy" id="200989"/>
    <lineage>
        <taxon>Bacteria</taxon>
        <taxon>Bacillati</taxon>
        <taxon>Bacillota</taxon>
        <taxon>Bacilli</taxon>
        <taxon>Bacillales</taxon>
        <taxon>Bacillaceae</taxon>
        <taxon>Alkalicoccus</taxon>
    </lineage>
</organism>
<dbReference type="EMBL" id="PZJJ01000027">
    <property type="protein sequence ID" value="PTL37990.1"/>
    <property type="molecule type" value="Genomic_DNA"/>
</dbReference>
<proteinExistence type="predicted"/>
<gene>
    <name evidence="1" type="ORF">C6Y45_13755</name>
</gene>